<name>A0A2U0UNN7_9BACT</name>
<evidence type="ECO:0000313" key="3">
    <source>
        <dbReference type="Proteomes" id="UP000245870"/>
    </source>
</evidence>
<keyword evidence="1" id="KW-0812">Transmembrane</keyword>
<feature type="transmembrane region" description="Helical" evidence="1">
    <location>
        <begin position="5"/>
        <end position="24"/>
    </location>
</feature>
<accession>A0A2U0UNN7</accession>
<keyword evidence="1" id="KW-0472">Membrane</keyword>
<proteinExistence type="predicted"/>
<protein>
    <submittedName>
        <fullName evidence="2">Uncharacterized protein</fullName>
    </submittedName>
</protein>
<dbReference type="OrthoDB" id="1450545at2"/>
<feature type="transmembrane region" description="Helical" evidence="1">
    <location>
        <begin position="108"/>
        <end position="130"/>
    </location>
</feature>
<evidence type="ECO:0000313" key="2">
    <source>
        <dbReference type="EMBL" id="PVX59253.1"/>
    </source>
</evidence>
<evidence type="ECO:0000256" key="1">
    <source>
        <dbReference type="SAM" id="Phobius"/>
    </source>
</evidence>
<gene>
    <name evidence="2" type="ORF">C7379_10121</name>
</gene>
<dbReference type="Proteomes" id="UP000245870">
    <property type="component" value="Unassembled WGS sequence"/>
</dbReference>
<dbReference type="RefSeq" id="WP_116615433.1">
    <property type="nucleotide sequence ID" value="NZ_QENY01000001.1"/>
</dbReference>
<reference evidence="2 3" key="1">
    <citation type="submission" date="2018-05" db="EMBL/GenBank/DDBJ databases">
        <title>Genomic Encyclopedia of Type Strains, Phase IV (KMG-IV): sequencing the most valuable type-strain genomes for metagenomic binning, comparative biology and taxonomic classification.</title>
        <authorList>
            <person name="Goeker M."/>
        </authorList>
    </citation>
    <scope>NUCLEOTIDE SEQUENCE [LARGE SCALE GENOMIC DNA]</scope>
    <source>
        <strain evidence="2 3">DSM 100333</strain>
    </source>
</reference>
<keyword evidence="1" id="KW-1133">Transmembrane helix</keyword>
<sequence length="144" mass="16268">MKNSILLIGGAVLTVLFMIFPSLVFEMADSQSEFANEMYNENHYFVVAVISSVMAWGVAALFYYVINSVSFSRWYHWLLSLLAVSIVAPVVNYIYLDGALSIDYSGKLFNFSIIDFVVTAVLFIIASFAIRWWSGNCRHTPIPE</sequence>
<feature type="transmembrane region" description="Helical" evidence="1">
    <location>
        <begin position="77"/>
        <end position="96"/>
    </location>
</feature>
<feature type="transmembrane region" description="Helical" evidence="1">
    <location>
        <begin position="44"/>
        <end position="65"/>
    </location>
</feature>
<keyword evidence="3" id="KW-1185">Reference proteome</keyword>
<organism evidence="2 3">
    <name type="scientific">Hallella colorans</name>
    <dbReference type="NCBI Taxonomy" id="1703337"/>
    <lineage>
        <taxon>Bacteria</taxon>
        <taxon>Pseudomonadati</taxon>
        <taxon>Bacteroidota</taxon>
        <taxon>Bacteroidia</taxon>
        <taxon>Bacteroidales</taxon>
        <taxon>Prevotellaceae</taxon>
        <taxon>Hallella</taxon>
    </lineage>
</organism>
<dbReference type="AlphaFoldDB" id="A0A2U0UNN7"/>
<comment type="caution">
    <text evidence="2">The sequence shown here is derived from an EMBL/GenBank/DDBJ whole genome shotgun (WGS) entry which is preliminary data.</text>
</comment>
<dbReference type="EMBL" id="QENY01000001">
    <property type="protein sequence ID" value="PVX59253.1"/>
    <property type="molecule type" value="Genomic_DNA"/>
</dbReference>